<evidence type="ECO:0000256" key="3">
    <source>
        <dbReference type="ARBA" id="ARBA00022449"/>
    </source>
</evidence>
<dbReference type="EMBL" id="JAFBFC010000004">
    <property type="protein sequence ID" value="MBM7703463.1"/>
    <property type="molecule type" value="Genomic_DNA"/>
</dbReference>
<gene>
    <name evidence="11" type="ORF">JOC83_002312</name>
</gene>
<evidence type="ECO:0000313" key="12">
    <source>
        <dbReference type="Proteomes" id="UP000809829"/>
    </source>
</evidence>
<dbReference type="RefSeq" id="WP_205187351.1">
    <property type="nucleotide sequence ID" value="NZ_JAFBFC010000004.1"/>
</dbReference>
<dbReference type="InterPro" id="IPR004770">
    <property type="entry name" value="Na/H_antiport_NhaC"/>
</dbReference>
<feature type="transmembrane region" description="Helical" evidence="9">
    <location>
        <begin position="407"/>
        <end position="427"/>
    </location>
</feature>
<feature type="transmembrane region" description="Helical" evidence="9">
    <location>
        <begin position="134"/>
        <end position="160"/>
    </location>
</feature>
<evidence type="ECO:0000259" key="10">
    <source>
        <dbReference type="Pfam" id="PF03553"/>
    </source>
</evidence>
<evidence type="ECO:0000313" key="11">
    <source>
        <dbReference type="EMBL" id="MBM7703463.1"/>
    </source>
</evidence>
<feature type="transmembrane region" description="Helical" evidence="9">
    <location>
        <begin position="7"/>
        <end position="28"/>
    </location>
</feature>
<evidence type="ECO:0000256" key="1">
    <source>
        <dbReference type="ARBA" id="ARBA00004651"/>
    </source>
</evidence>
<dbReference type="PANTHER" id="PTHR33451:SF3">
    <property type="entry name" value="MALATE-2H(+)_NA(+)-LACTATE ANTIPORTER"/>
    <property type="match status" value="1"/>
</dbReference>
<evidence type="ECO:0000256" key="9">
    <source>
        <dbReference type="SAM" id="Phobius"/>
    </source>
</evidence>
<evidence type="ECO:0000256" key="5">
    <source>
        <dbReference type="ARBA" id="ARBA00022692"/>
    </source>
</evidence>
<feature type="transmembrane region" description="Helical" evidence="9">
    <location>
        <begin position="189"/>
        <end position="211"/>
    </location>
</feature>
<dbReference type="InterPro" id="IPR018461">
    <property type="entry name" value="Na/H_Antiport_NhaC-like_C"/>
</dbReference>
<keyword evidence="6 9" id="KW-1133">Transmembrane helix</keyword>
<organism evidence="11 12">
    <name type="scientific">Priestia iocasae</name>
    <dbReference type="NCBI Taxonomy" id="2291674"/>
    <lineage>
        <taxon>Bacteria</taxon>
        <taxon>Bacillati</taxon>
        <taxon>Bacillota</taxon>
        <taxon>Bacilli</taxon>
        <taxon>Bacillales</taxon>
        <taxon>Bacillaceae</taxon>
        <taxon>Priestia</taxon>
    </lineage>
</organism>
<reference evidence="11 12" key="1">
    <citation type="submission" date="2021-01" db="EMBL/GenBank/DDBJ databases">
        <title>Genomic Encyclopedia of Type Strains, Phase IV (KMG-IV): sequencing the most valuable type-strain genomes for metagenomic binning, comparative biology and taxonomic classification.</title>
        <authorList>
            <person name="Goeker M."/>
        </authorList>
    </citation>
    <scope>NUCLEOTIDE SEQUENCE [LARGE SCALE GENOMIC DNA]</scope>
    <source>
        <strain evidence="11 12">DSM 104297</strain>
    </source>
</reference>
<feature type="transmembrane region" description="Helical" evidence="9">
    <location>
        <begin position="72"/>
        <end position="99"/>
    </location>
</feature>
<name>A0ABS2QW09_9BACI</name>
<evidence type="ECO:0000256" key="2">
    <source>
        <dbReference type="ARBA" id="ARBA00022448"/>
    </source>
</evidence>
<feature type="domain" description="Na+/H+ antiporter NhaC-like C-terminal" evidence="10">
    <location>
        <begin position="157"/>
        <end position="461"/>
    </location>
</feature>
<comment type="subcellular location">
    <subcellularLocation>
        <location evidence="1">Cell membrane</location>
        <topology evidence="1">Multi-pass membrane protein</topology>
    </subcellularLocation>
</comment>
<sequence>MKRKPSFLQAITPIIAMLLLLGIGYGVFHLKAEPLLIIAAIVAAIIGKQLGVSWEEMQNGIVEKTTKAMPAILILITVGILIGTWMASGTIPMMIYYGIKLIEPSYLIITAFIVTAIISTFTGTSWGSAGTIGVAVMGIAIAQGVSLPITAGAVVAGAYFGDKLSPLSDTTNLAPAAAGSNLYEHIKHMLYTSVPAAVVGMIVYFFAGNIAQEGSASNPEKLEIMMSTLTTMFDWHVLLLIPVIIVLAGSILKYPTIPVMLISCITAILLAVFLQGISLENAFISTVQGFNVSMAASAGLDPTTISEDVQRLLNRGGMNAMMGTTLIAFCAFAFAGIISKIGCLEVVLGKINEKAKTTGSLVLATVLSCITMAVTTGSSYLSILIPGELFKKVYEERGLHPKNLSRTLEDSGTVVVPIVPWSMAGVYMSSTLGVPVLEYLPWAVMCYVGFIFAIIFGYTGFSIEKINGSLTKHAEKQEADMKL</sequence>
<comment type="caution">
    <text evidence="11">The sequence shown here is derived from an EMBL/GenBank/DDBJ whole genome shotgun (WGS) entry which is preliminary data.</text>
</comment>
<keyword evidence="5 9" id="KW-0812">Transmembrane</keyword>
<feature type="transmembrane region" description="Helical" evidence="9">
    <location>
        <begin position="232"/>
        <end position="251"/>
    </location>
</feature>
<dbReference type="NCBIfam" id="TIGR00931">
    <property type="entry name" value="antiport_nhaC"/>
    <property type="match status" value="1"/>
</dbReference>
<keyword evidence="7 9" id="KW-0472">Membrane</keyword>
<proteinExistence type="inferred from homology"/>
<dbReference type="Proteomes" id="UP000809829">
    <property type="component" value="Unassembled WGS sequence"/>
</dbReference>
<feature type="transmembrane region" description="Helical" evidence="9">
    <location>
        <begin position="105"/>
        <end position="122"/>
    </location>
</feature>
<keyword evidence="2" id="KW-0813">Transport</keyword>
<comment type="similarity">
    <text evidence="8">Belongs to the NhaC Na(+)/H(+) (TC 2.A.35) antiporter family.</text>
</comment>
<accession>A0ABS2QW09</accession>
<feature type="transmembrane region" description="Helical" evidence="9">
    <location>
        <begin position="34"/>
        <end position="51"/>
    </location>
</feature>
<keyword evidence="4" id="KW-1003">Cell membrane</keyword>
<evidence type="ECO:0000256" key="7">
    <source>
        <dbReference type="ARBA" id="ARBA00023136"/>
    </source>
</evidence>
<dbReference type="InterPro" id="IPR052180">
    <property type="entry name" value="NhaC_Na-H+_Antiporter"/>
</dbReference>
<feature type="transmembrane region" description="Helical" evidence="9">
    <location>
        <begin position="257"/>
        <end position="274"/>
    </location>
</feature>
<dbReference type="PANTHER" id="PTHR33451">
    <property type="entry name" value="MALATE-2H(+)/NA(+)-LACTATE ANTIPORTER"/>
    <property type="match status" value="1"/>
</dbReference>
<keyword evidence="12" id="KW-1185">Reference proteome</keyword>
<evidence type="ECO:0000256" key="8">
    <source>
        <dbReference type="ARBA" id="ARBA00038435"/>
    </source>
</evidence>
<evidence type="ECO:0000256" key="6">
    <source>
        <dbReference type="ARBA" id="ARBA00022989"/>
    </source>
</evidence>
<keyword evidence="3" id="KW-0050">Antiport</keyword>
<feature type="transmembrane region" description="Helical" evidence="9">
    <location>
        <begin position="439"/>
        <end position="461"/>
    </location>
</feature>
<feature type="transmembrane region" description="Helical" evidence="9">
    <location>
        <begin position="320"/>
        <end position="341"/>
    </location>
</feature>
<dbReference type="Pfam" id="PF03553">
    <property type="entry name" value="Na_H_antiporter"/>
    <property type="match status" value="1"/>
</dbReference>
<protein>
    <submittedName>
        <fullName evidence="11">NhaC family Na+:H+ antiporter</fullName>
    </submittedName>
</protein>
<evidence type="ECO:0000256" key="4">
    <source>
        <dbReference type="ARBA" id="ARBA00022475"/>
    </source>
</evidence>
<feature type="transmembrane region" description="Helical" evidence="9">
    <location>
        <begin position="361"/>
        <end position="386"/>
    </location>
</feature>